<dbReference type="RefSeq" id="XP_060043197.1">
    <property type="nucleotide sequence ID" value="XM_060187214.1"/>
</dbReference>
<feature type="region of interest" description="Disordered" evidence="13">
    <location>
        <begin position="390"/>
        <end position="423"/>
    </location>
</feature>
<evidence type="ECO:0000313" key="15">
    <source>
        <dbReference type="RefSeq" id="XP_060043197.1"/>
    </source>
</evidence>
<keyword evidence="8" id="KW-0206">Cytoskeleton</keyword>
<evidence type="ECO:0000256" key="5">
    <source>
        <dbReference type="ARBA" id="ARBA00022794"/>
    </source>
</evidence>
<evidence type="ECO:0000256" key="1">
    <source>
        <dbReference type="ARBA" id="ARBA00004114"/>
    </source>
</evidence>
<protein>
    <recommendedName>
        <fullName evidence="11">Protein FAM161A</fullName>
    </recommendedName>
</protein>
<dbReference type="Proteomes" id="UP001652624">
    <property type="component" value="Chromosome 3"/>
</dbReference>
<reference evidence="15" key="1">
    <citation type="submission" date="2025-08" db="UniProtKB">
        <authorList>
            <consortium name="RefSeq"/>
        </authorList>
    </citation>
    <scope>IDENTIFICATION</scope>
</reference>
<evidence type="ECO:0000256" key="13">
    <source>
        <dbReference type="SAM" id="MobiDB-lite"/>
    </source>
</evidence>
<dbReference type="PANTHER" id="PTHR21501:SF3">
    <property type="entry name" value="PROTEIN FAM161A"/>
    <property type="match status" value="1"/>
</dbReference>
<evidence type="ECO:0000256" key="11">
    <source>
        <dbReference type="ARBA" id="ARBA00039949"/>
    </source>
</evidence>
<feature type="region of interest" description="Disordered" evidence="13">
    <location>
        <begin position="478"/>
        <end position="540"/>
    </location>
</feature>
<feature type="region of interest" description="Disordered" evidence="13">
    <location>
        <begin position="1"/>
        <end position="35"/>
    </location>
</feature>
<evidence type="ECO:0000313" key="14">
    <source>
        <dbReference type="Proteomes" id="UP001652624"/>
    </source>
</evidence>
<name>A0ABM3X306_ERIEU</name>
<organism evidence="14 15">
    <name type="scientific">Erinaceus europaeus</name>
    <name type="common">Western European hedgehog</name>
    <dbReference type="NCBI Taxonomy" id="9365"/>
    <lineage>
        <taxon>Eukaryota</taxon>
        <taxon>Metazoa</taxon>
        <taxon>Chordata</taxon>
        <taxon>Craniata</taxon>
        <taxon>Vertebrata</taxon>
        <taxon>Euteleostomi</taxon>
        <taxon>Mammalia</taxon>
        <taxon>Eutheria</taxon>
        <taxon>Laurasiatheria</taxon>
        <taxon>Eulipotyphla</taxon>
        <taxon>Erinaceidae</taxon>
        <taxon>Erinaceinae</taxon>
        <taxon>Erinaceus</taxon>
    </lineage>
</organism>
<evidence type="ECO:0000256" key="8">
    <source>
        <dbReference type="ARBA" id="ARBA00023212"/>
    </source>
</evidence>
<keyword evidence="5" id="KW-0970">Cilium biogenesis/degradation</keyword>
<feature type="coiled-coil region" evidence="12">
    <location>
        <begin position="254"/>
        <end position="281"/>
    </location>
</feature>
<evidence type="ECO:0000256" key="4">
    <source>
        <dbReference type="ARBA" id="ARBA00022490"/>
    </source>
</evidence>
<keyword evidence="14" id="KW-1185">Reference proteome</keyword>
<keyword evidence="7" id="KW-0969">Cilium</keyword>
<dbReference type="InterPro" id="IPR019579">
    <property type="entry name" value="FAM161A/B"/>
</dbReference>
<evidence type="ECO:0000256" key="2">
    <source>
        <dbReference type="ARBA" id="ARBA00004120"/>
    </source>
</evidence>
<feature type="compositionally biased region" description="Basic and acidic residues" evidence="13">
    <location>
        <begin position="48"/>
        <end position="65"/>
    </location>
</feature>
<comment type="similarity">
    <text evidence="3">Belongs to the FAM161 family.</text>
</comment>
<feature type="compositionally biased region" description="Acidic residues" evidence="13">
    <location>
        <begin position="733"/>
        <end position="745"/>
    </location>
</feature>
<keyword evidence="4" id="KW-0963">Cytoplasm</keyword>
<evidence type="ECO:0000256" key="12">
    <source>
        <dbReference type="SAM" id="Coils"/>
    </source>
</evidence>
<proteinExistence type="inferred from homology"/>
<feature type="compositionally biased region" description="Polar residues" evidence="13">
    <location>
        <begin position="390"/>
        <end position="407"/>
    </location>
</feature>
<feature type="compositionally biased region" description="Basic and acidic residues" evidence="13">
    <location>
        <begin position="483"/>
        <end position="496"/>
    </location>
</feature>
<evidence type="ECO:0000256" key="9">
    <source>
        <dbReference type="ARBA" id="ARBA00023273"/>
    </source>
</evidence>
<feature type="region of interest" description="Disordered" evidence="13">
    <location>
        <begin position="692"/>
        <end position="745"/>
    </location>
</feature>
<evidence type="ECO:0000256" key="7">
    <source>
        <dbReference type="ARBA" id="ARBA00023069"/>
    </source>
</evidence>
<accession>A0ABM3X306</accession>
<feature type="compositionally biased region" description="Polar residues" evidence="13">
    <location>
        <begin position="11"/>
        <end position="26"/>
    </location>
</feature>
<feature type="compositionally biased region" description="Basic and acidic residues" evidence="13">
    <location>
        <begin position="521"/>
        <end position="540"/>
    </location>
</feature>
<sequence length="745" mass="86885">MAASDQAAELATSSLHLLENPNTEVQDAQYKHEDPETVLSAAVEDLEKEEKEEGKEKTELSARAPDDFNTSFSEAAETSISHENFLDFSAIYQSNEEYFRKLEKLKAAHMETMAKLEKMCQNKLNFNPSQPVFIREETPSDSCWSLSEKNDDPVSLMPSFLEPDLGLSFSLITSSSEDELSNLEKEYPKKNRLVNFAKELINSMWVNFSVEDYIQRDDTDFPEVRKTKKKPSEWIPKITVPEPFQMTVREQKKKEENMKSKSDVEMENKELKNQEEDLECKKKFRANPVPAFVFTPLYDNIVKESEEQRKFRKEKNKEALLASLKPFKFIAREEQKKAIRAKQLRDLFKSKKKTKSFKAKPIPLSTYESPNDKLKEEEFCKNMKTQLKIQEFLKNSSPQSGSPTRKSFNTRKSKYPEQVEKLKNKYKAKYQTADFEDLPEQKHLPDQKYSKFLTESKPFALDTVTHASTKRGKTLLDIDADEEKVKETNETHESNRSPRHKSPVRSTSYSNNPPMPTVSSRGREQATRRSLEEKKMLEEERNRILTKQKQRMKELQKLLINRAMAYDTHQSLAQMSKSRVKSLRTERNGEFQKGGQRGRERHLQTCFNTCEAILPCRKREKERMKEYWQELQEREEKLKHRPLLFERVSQKNARMAAEKHYSNTLKALGISDEFVSKKGQNGKIFESFNNQEMKSFTEDKESSNEEEIIEGENEEENYFIDSNSQESCKEKDEADEESGEGESVC</sequence>
<feature type="region of interest" description="Disordered" evidence="13">
    <location>
        <begin position="46"/>
        <end position="65"/>
    </location>
</feature>
<dbReference type="Pfam" id="PF10595">
    <property type="entry name" value="FAM161A_B"/>
    <property type="match status" value="1"/>
</dbReference>
<evidence type="ECO:0000256" key="10">
    <source>
        <dbReference type="ARBA" id="ARBA00037165"/>
    </source>
</evidence>
<feature type="compositionally biased region" description="Acidic residues" evidence="13">
    <location>
        <begin position="704"/>
        <end position="718"/>
    </location>
</feature>
<dbReference type="PANTHER" id="PTHR21501">
    <property type="entry name" value="PROTEIN FAM-161"/>
    <property type="match status" value="1"/>
</dbReference>
<keyword evidence="6 12" id="KW-0175">Coiled coil</keyword>
<feature type="compositionally biased region" description="Polar residues" evidence="13">
    <location>
        <begin position="504"/>
        <end position="520"/>
    </location>
</feature>
<gene>
    <name evidence="15" type="primary">FAM161A</name>
</gene>
<keyword evidence="9" id="KW-0966">Cell projection</keyword>
<feature type="compositionally biased region" description="Basic and acidic residues" evidence="13">
    <location>
        <begin position="414"/>
        <end position="423"/>
    </location>
</feature>
<dbReference type="GeneID" id="103128746"/>
<evidence type="ECO:0000256" key="3">
    <source>
        <dbReference type="ARBA" id="ARBA00006663"/>
    </source>
</evidence>
<dbReference type="InterPro" id="IPR051655">
    <property type="entry name" value="FAM161"/>
</dbReference>
<comment type="function">
    <text evidence="10">Involved in ciliogenesis.</text>
</comment>
<evidence type="ECO:0000256" key="6">
    <source>
        <dbReference type="ARBA" id="ARBA00023054"/>
    </source>
</evidence>
<comment type="subcellular location">
    <subcellularLocation>
        <location evidence="2">Cytoplasm</location>
        <location evidence="2">Cytoskeleton</location>
        <location evidence="2">Cilium basal body</location>
    </subcellularLocation>
    <subcellularLocation>
        <location evidence="1">Cytoplasm</location>
        <location evidence="1">Cytoskeleton</location>
        <location evidence="1">Microtubule organizing center</location>
        <location evidence="1">Centrosome</location>
        <location evidence="1">Centriole</location>
    </subcellularLocation>
</comment>